<keyword evidence="9 16" id="KW-0418">Kinase</keyword>
<evidence type="ECO:0000256" key="8">
    <source>
        <dbReference type="ARBA" id="ARBA00022741"/>
    </source>
</evidence>
<keyword evidence="12" id="KW-0119">Carbohydrate metabolism</keyword>
<evidence type="ECO:0000256" key="1">
    <source>
        <dbReference type="ARBA" id="ARBA00004964"/>
    </source>
</evidence>
<evidence type="ECO:0000256" key="11">
    <source>
        <dbReference type="ARBA" id="ARBA00023056"/>
    </source>
</evidence>
<evidence type="ECO:0000256" key="12">
    <source>
        <dbReference type="ARBA" id="ARBA00023277"/>
    </source>
</evidence>
<dbReference type="InterPro" id="IPR011009">
    <property type="entry name" value="Kinase-like_dom_sf"/>
</dbReference>
<dbReference type="AlphaFoldDB" id="A0A2A9E366"/>
<evidence type="ECO:0000256" key="2">
    <source>
        <dbReference type="ARBA" id="ARBA00006219"/>
    </source>
</evidence>
<gene>
    <name evidence="16" type="ORF">ATL42_0490</name>
</gene>
<keyword evidence="8" id="KW-0547">Nucleotide-binding</keyword>
<name>A0A2A9E366_9MICO</name>
<evidence type="ECO:0000256" key="13">
    <source>
        <dbReference type="ARBA" id="ARBA00031251"/>
    </source>
</evidence>
<comment type="caution">
    <text evidence="16">The sequence shown here is derived from an EMBL/GenBank/DDBJ whole genome shotgun (WGS) entry which is preliminary data.</text>
</comment>
<dbReference type="InterPro" id="IPR040999">
    <property type="entry name" value="Mak_N_cap"/>
</dbReference>
<dbReference type="Pfam" id="PF18085">
    <property type="entry name" value="Mak_N_cap"/>
    <property type="match status" value="1"/>
</dbReference>
<evidence type="ECO:0000313" key="16">
    <source>
        <dbReference type="EMBL" id="PFG32649.1"/>
    </source>
</evidence>
<proteinExistence type="inferred from homology"/>
<comment type="subunit">
    <text evidence="3">Monomer.</text>
</comment>
<evidence type="ECO:0000256" key="5">
    <source>
        <dbReference type="ARBA" id="ARBA00013882"/>
    </source>
</evidence>
<sequence>MALVDPKTGHDGVTLDLDDGEILRLLEAWLPSRRWYPAKGVDVVLSCTARIPMPSDAQGGRQPFIAIVRARREGAGGVDVTLQVPLVLEQEGADPAARPAGPVVDPSALVGTTSAGRLYDGAQHPAFWSAWLDAATWAEEDRPARQPYDFTGAHILSVEQSNSSVLLPRVAGGTMLKILRTLAPGDNPDVVVPLALTRAGWHGVPTPYAWHELTIDDPEGSWRAHAGVLAELVPDATDGFELACSLAADGRPFNGPARELGTQVAQMHSALRRAFVDEVRDVDPAWLLDALRRRVRSASSASAAVRERATEIEAFLAHMSSVTDDAVRQGRPLPPVQRIHGDLHLGQALYSPQTGWRILDFEGEPLRPLRERTRPDLGERDVTGMLRSFDYAAAVGHAGSTEWARAARRAFLEGYNGYLTVPGALGFGQRPSLADRVLILDSFELDKALYEVVYEERNRPDWTHIPLAAIDRILGR</sequence>
<evidence type="ECO:0000256" key="3">
    <source>
        <dbReference type="ARBA" id="ARBA00011245"/>
    </source>
</evidence>
<organism evidence="16 17">
    <name type="scientific">Sanguibacter antarcticus</name>
    <dbReference type="NCBI Taxonomy" id="372484"/>
    <lineage>
        <taxon>Bacteria</taxon>
        <taxon>Bacillati</taxon>
        <taxon>Actinomycetota</taxon>
        <taxon>Actinomycetes</taxon>
        <taxon>Micrococcales</taxon>
        <taxon>Sanguibacteraceae</taxon>
        <taxon>Sanguibacter</taxon>
    </lineage>
</organism>
<keyword evidence="11" id="KW-0320">Glycogen biosynthesis</keyword>
<comment type="similarity">
    <text evidence="2">Belongs to the aminoglycoside phosphotransferase family.</text>
</comment>
<dbReference type="SUPFAM" id="SSF56112">
    <property type="entry name" value="Protein kinase-like (PK-like)"/>
    <property type="match status" value="1"/>
</dbReference>
<keyword evidence="10" id="KW-0067">ATP-binding</keyword>
<dbReference type="GO" id="GO:0005978">
    <property type="term" value="P:glycogen biosynthetic process"/>
    <property type="evidence" value="ECO:0007669"/>
    <property type="project" value="UniProtKB-UniPathway"/>
</dbReference>
<comment type="pathway">
    <text evidence="1">Glycan biosynthesis; glycogen biosynthesis.</text>
</comment>
<reference evidence="16 17" key="1">
    <citation type="submission" date="2017-10" db="EMBL/GenBank/DDBJ databases">
        <title>Sequencing the genomes of 1000 actinobacteria strains.</title>
        <authorList>
            <person name="Klenk H.-P."/>
        </authorList>
    </citation>
    <scope>NUCLEOTIDE SEQUENCE [LARGE SCALE GENOMIC DNA]</scope>
    <source>
        <strain evidence="16 17">DSM 18966</strain>
    </source>
</reference>
<dbReference type="EMBL" id="PDJG01000001">
    <property type="protein sequence ID" value="PFG32649.1"/>
    <property type="molecule type" value="Genomic_DNA"/>
</dbReference>
<keyword evidence="17" id="KW-1185">Reference proteome</keyword>
<dbReference type="GO" id="GO:0016301">
    <property type="term" value="F:kinase activity"/>
    <property type="evidence" value="ECO:0007669"/>
    <property type="project" value="UniProtKB-KW"/>
</dbReference>
<keyword evidence="6" id="KW-0321">Glycogen metabolism</keyword>
<evidence type="ECO:0000256" key="4">
    <source>
        <dbReference type="ARBA" id="ARBA00011962"/>
    </source>
</evidence>
<evidence type="ECO:0000256" key="10">
    <source>
        <dbReference type="ARBA" id="ARBA00022840"/>
    </source>
</evidence>
<evidence type="ECO:0000313" key="17">
    <source>
        <dbReference type="Proteomes" id="UP000225548"/>
    </source>
</evidence>
<keyword evidence="7" id="KW-0808">Transferase</keyword>
<dbReference type="Proteomes" id="UP000225548">
    <property type="component" value="Unassembled WGS sequence"/>
</dbReference>
<evidence type="ECO:0000256" key="6">
    <source>
        <dbReference type="ARBA" id="ARBA00022600"/>
    </source>
</evidence>
<evidence type="ECO:0000256" key="9">
    <source>
        <dbReference type="ARBA" id="ARBA00022777"/>
    </source>
</evidence>
<dbReference type="EC" id="2.7.1.175" evidence="4"/>
<feature type="domain" description="Maltokinase N-terminal cap" evidence="15">
    <location>
        <begin position="29"/>
        <end position="122"/>
    </location>
</feature>
<dbReference type="UniPathway" id="UPA00164"/>
<evidence type="ECO:0000256" key="7">
    <source>
        <dbReference type="ARBA" id="ARBA00022679"/>
    </source>
</evidence>
<comment type="catalytic activity">
    <reaction evidence="14">
        <text>D-maltose + ATP = alpha-maltose 1-phosphate + ADP + H(+)</text>
        <dbReference type="Rhea" id="RHEA:31915"/>
        <dbReference type="ChEBI" id="CHEBI:15378"/>
        <dbReference type="ChEBI" id="CHEBI:17306"/>
        <dbReference type="ChEBI" id="CHEBI:30616"/>
        <dbReference type="ChEBI" id="CHEBI:63576"/>
        <dbReference type="ChEBI" id="CHEBI:456216"/>
        <dbReference type="EC" id="2.7.1.175"/>
    </reaction>
</comment>
<dbReference type="Gene3D" id="3.90.1200.10">
    <property type="match status" value="1"/>
</dbReference>
<evidence type="ECO:0000259" key="15">
    <source>
        <dbReference type="Pfam" id="PF18085"/>
    </source>
</evidence>
<protein>
    <recommendedName>
        <fullName evidence="5">Maltokinase</fullName>
        <ecNumber evidence="4">2.7.1.175</ecNumber>
    </recommendedName>
    <alternativeName>
        <fullName evidence="13">Maltose-1-phosphate synthase</fullName>
    </alternativeName>
</protein>
<dbReference type="GO" id="GO:0005524">
    <property type="term" value="F:ATP binding"/>
    <property type="evidence" value="ECO:0007669"/>
    <property type="project" value="UniProtKB-KW"/>
</dbReference>
<evidence type="ECO:0000256" key="14">
    <source>
        <dbReference type="ARBA" id="ARBA00049067"/>
    </source>
</evidence>
<accession>A0A2A9E366</accession>